<dbReference type="Pfam" id="PF04690">
    <property type="entry name" value="YABBY"/>
    <property type="match status" value="1"/>
</dbReference>
<dbReference type="PROSITE" id="PS50157">
    <property type="entry name" value="ZINC_FINGER_C2H2_2"/>
    <property type="match status" value="1"/>
</dbReference>
<dbReference type="InterPro" id="IPR006780">
    <property type="entry name" value="YABBY"/>
</dbReference>
<dbReference type="GO" id="GO:0005634">
    <property type="term" value="C:nucleus"/>
    <property type="evidence" value="ECO:0007669"/>
    <property type="project" value="TreeGrafter"/>
</dbReference>
<accession>A0AA39VD67</accession>
<keyword evidence="5" id="KW-1185">Reference proteome</keyword>
<evidence type="ECO:0000256" key="2">
    <source>
        <dbReference type="SAM" id="MobiDB-lite"/>
    </source>
</evidence>
<dbReference type="GO" id="GO:0045165">
    <property type="term" value="P:cell fate commitment"/>
    <property type="evidence" value="ECO:0007669"/>
    <property type="project" value="TreeGrafter"/>
</dbReference>
<dbReference type="Proteomes" id="UP001168877">
    <property type="component" value="Unassembled WGS sequence"/>
</dbReference>
<reference evidence="4" key="1">
    <citation type="journal article" date="2022" name="Plant J.">
        <title>Strategies of tolerance reflected in two North American maple genomes.</title>
        <authorList>
            <person name="McEvoy S.L."/>
            <person name="Sezen U.U."/>
            <person name="Trouern-Trend A."/>
            <person name="McMahon S.M."/>
            <person name="Schaberg P.G."/>
            <person name="Yang J."/>
            <person name="Wegrzyn J.L."/>
            <person name="Swenson N.G."/>
        </authorList>
    </citation>
    <scope>NUCLEOTIDE SEQUENCE</scope>
    <source>
        <strain evidence="4">NS2018</strain>
    </source>
</reference>
<comment type="caution">
    <text evidence="4">The sequence shown here is derived from an EMBL/GenBank/DDBJ whole genome shotgun (WGS) entry which is preliminary data.</text>
</comment>
<dbReference type="GO" id="GO:0008270">
    <property type="term" value="F:zinc ion binding"/>
    <property type="evidence" value="ECO:0007669"/>
    <property type="project" value="UniProtKB-KW"/>
</dbReference>
<dbReference type="GO" id="GO:0009944">
    <property type="term" value="P:polarity specification of adaxial/abaxial axis"/>
    <property type="evidence" value="ECO:0007669"/>
    <property type="project" value="TreeGrafter"/>
</dbReference>
<evidence type="ECO:0000313" key="4">
    <source>
        <dbReference type="EMBL" id="KAK0575232.1"/>
    </source>
</evidence>
<dbReference type="EMBL" id="JAUESC010000387">
    <property type="protein sequence ID" value="KAK0575232.1"/>
    <property type="molecule type" value="Genomic_DNA"/>
</dbReference>
<evidence type="ECO:0000256" key="1">
    <source>
        <dbReference type="PROSITE-ProRule" id="PRU00042"/>
    </source>
</evidence>
<keyword evidence="1" id="KW-0862">Zinc</keyword>
<feature type="region of interest" description="Disordered" evidence="2">
    <location>
        <begin position="103"/>
        <end position="130"/>
    </location>
</feature>
<feature type="compositionally biased region" description="Basic and acidic residues" evidence="2">
    <location>
        <begin position="118"/>
        <end position="130"/>
    </location>
</feature>
<sequence length="142" mass="15925">MDPERNHCPVCVAIAAQPDATADDIESARVLLSPEEMSAHFQIKHLPYHRLCNICGFGFTSRSVLSMHLESVHKEEIRRLKAENPNMAHKEAFSTAAKNRAHFPPIQYKGDGESGGQEDEKATWNSDSTHDQVKECGWLKIV</sequence>
<dbReference type="InterPro" id="IPR056775">
    <property type="entry name" value="YABBY_C"/>
</dbReference>
<dbReference type="AlphaFoldDB" id="A0AA39VD67"/>
<keyword evidence="1" id="KW-0479">Metal-binding</keyword>
<gene>
    <name evidence="4" type="ORF">LWI29_035835</name>
</gene>
<dbReference type="GO" id="GO:0048481">
    <property type="term" value="P:plant ovule development"/>
    <property type="evidence" value="ECO:0007669"/>
    <property type="project" value="TreeGrafter"/>
</dbReference>
<keyword evidence="1" id="KW-0863">Zinc-finger</keyword>
<name>A0AA39VD67_ACESA</name>
<dbReference type="PANTHER" id="PTHR31675">
    <property type="entry name" value="PROTEIN YABBY 6-RELATED"/>
    <property type="match status" value="1"/>
</dbReference>
<evidence type="ECO:0000313" key="5">
    <source>
        <dbReference type="Proteomes" id="UP001168877"/>
    </source>
</evidence>
<dbReference type="InterPro" id="IPR013087">
    <property type="entry name" value="Znf_C2H2_type"/>
</dbReference>
<dbReference type="PANTHER" id="PTHR31675:SF8">
    <property type="entry name" value="AXIAL REGULATOR YABBY 4"/>
    <property type="match status" value="1"/>
</dbReference>
<evidence type="ECO:0000259" key="3">
    <source>
        <dbReference type="PROSITE" id="PS50157"/>
    </source>
</evidence>
<dbReference type="PROSITE" id="PS00028">
    <property type="entry name" value="ZINC_FINGER_C2H2_1"/>
    <property type="match status" value="1"/>
</dbReference>
<feature type="domain" description="C2H2-type" evidence="3">
    <location>
        <begin position="50"/>
        <end position="78"/>
    </location>
</feature>
<protein>
    <recommendedName>
        <fullName evidence="3">C2H2-type domain-containing protein</fullName>
    </recommendedName>
</protein>
<organism evidence="4 5">
    <name type="scientific">Acer saccharum</name>
    <name type="common">Sugar maple</name>
    <dbReference type="NCBI Taxonomy" id="4024"/>
    <lineage>
        <taxon>Eukaryota</taxon>
        <taxon>Viridiplantae</taxon>
        <taxon>Streptophyta</taxon>
        <taxon>Embryophyta</taxon>
        <taxon>Tracheophyta</taxon>
        <taxon>Spermatophyta</taxon>
        <taxon>Magnoliopsida</taxon>
        <taxon>eudicotyledons</taxon>
        <taxon>Gunneridae</taxon>
        <taxon>Pentapetalae</taxon>
        <taxon>rosids</taxon>
        <taxon>malvids</taxon>
        <taxon>Sapindales</taxon>
        <taxon>Sapindaceae</taxon>
        <taxon>Hippocastanoideae</taxon>
        <taxon>Acereae</taxon>
        <taxon>Acer</taxon>
    </lineage>
</organism>
<reference evidence="4" key="2">
    <citation type="submission" date="2023-06" db="EMBL/GenBank/DDBJ databases">
        <authorList>
            <person name="Swenson N.G."/>
            <person name="Wegrzyn J.L."/>
            <person name="Mcevoy S.L."/>
        </authorList>
    </citation>
    <scope>NUCLEOTIDE SEQUENCE</scope>
    <source>
        <strain evidence="4">NS2018</strain>
        <tissue evidence="4">Leaf</tissue>
    </source>
</reference>
<proteinExistence type="predicted"/>